<dbReference type="PANTHER" id="PTHR14344:SF3">
    <property type="entry name" value="WD REPEAT-CONTAINING PROTEIN 6"/>
    <property type="match status" value="1"/>
</dbReference>
<evidence type="ECO:0000313" key="2">
    <source>
        <dbReference type="Proteomes" id="UP001642484"/>
    </source>
</evidence>
<reference evidence="1 2" key="1">
    <citation type="submission" date="2024-02" db="EMBL/GenBank/DDBJ databases">
        <authorList>
            <person name="Chen Y."/>
            <person name="Shah S."/>
            <person name="Dougan E. K."/>
            <person name="Thang M."/>
            <person name="Chan C."/>
        </authorList>
    </citation>
    <scope>NUCLEOTIDE SEQUENCE [LARGE SCALE GENOMIC DNA]</scope>
</reference>
<dbReference type="PROSITE" id="PS50082">
    <property type="entry name" value="WD_REPEATS_2"/>
    <property type="match status" value="1"/>
</dbReference>
<dbReference type="InterPro" id="IPR036322">
    <property type="entry name" value="WD40_repeat_dom_sf"/>
</dbReference>
<proteinExistence type="predicted"/>
<comment type="caution">
    <text evidence="1">The sequence shown here is derived from an EMBL/GenBank/DDBJ whole genome shotgun (WGS) entry which is preliminary data.</text>
</comment>
<accession>A0ABP0K4I3</accession>
<dbReference type="PROSITE" id="PS50294">
    <property type="entry name" value="WD_REPEATS_REGION"/>
    <property type="match status" value="1"/>
</dbReference>
<protein>
    <submittedName>
        <fullName evidence="1">Uncharacterized protein</fullName>
    </submittedName>
</protein>
<name>A0ABP0K4I3_9DINO</name>
<dbReference type="InterPro" id="IPR015943">
    <property type="entry name" value="WD40/YVTN_repeat-like_dom_sf"/>
</dbReference>
<dbReference type="Proteomes" id="UP001642484">
    <property type="component" value="Unassembled WGS sequence"/>
</dbReference>
<dbReference type="SUPFAM" id="SSF50978">
    <property type="entry name" value="WD40 repeat-like"/>
    <property type="match status" value="1"/>
</dbReference>
<dbReference type="Gene3D" id="2.130.10.10">
    <property type="entry name" value="YVTN repeat-like/Quinoprotein amine dehydrogenase"/>
    <property type="match status" value="2"/>
</dbReference>
<gene>
    <name evidence="1" type="ORF">CCMP2556_LOCUS14312</name>
</gene>
<dbReference type="EMBL" id="CAXAMN010007291">
    <property type="protein sequence ID" value="CAK9021069.1"/>
    <property type="molecule type" value="Genomic_DNA"/>
</dbReference>
<organism evidence="1 2">
    <name type="scientific">Durusdinium trenchii</name>
    <dbReference type="NCBI Taxonomy" id="1381693"/>
    <lineage>
        <taxon>Eukaryota</taxon>
        <taxon>Sar</taxon>
        <taxon>Alveolata</taxon>
        <taxon>Dinophyceae</taxon>
        <taxon>Suessiales</taxon>
        <taxon>Symbiodiniaceae</taxon>
        <taxon>Durusdinium</taxon>
    </lineage>
</organism>
<dbReference type="InterPro" id="IPR051973">
    <property type="entry name" value="tRNA_Anticodon_Mtase-Reg"/>
</dbReference>
<dbReference type="Pfam" id="PF00400">
    <property type="entry name" value="WD40"/>
    <property type="match status" value="2"/>
</dbReference>
<keyword evidence="2" id="KW-1185">Reference proteome</keyword>
<dbReference type="PANTHER" id="PTHR14344">
    <property type="entry name" value="WD REPEAT PROTEIN"/>
    <property type="match status" value="1"/>
</dbReference>
<dbReference type="SMART" id="SM00320">
    <property type="entry name" value="WD40"/>
    <property type="match status" value="5"/>
</dbReference>
<dbReference type="InterPro" id="IPR001680">
    <property type="entry name" value="WD40_rpt"/>
</dbReference>
<evidence type="ECO:0000313" key="1">
    <source>
        <dbReference type="EMBL" id="CAK9021069.1"/>
    </source>
</evidence>
<sequence length="1091" mass="118270">MAIASHDYLGPVLTACSIEVAAETPFQLLLVGVGPDLHALPLGAGGDLYPAPAPLRLLLGSTQLHGVVCEGPLTESTKSRRVAAFGPHGLALCEVSTRPGELHLQAHQQARLPDWPLDVAWMRQSESEAAQQSARKAQPEALLVAYGRNFLEIWQITPALVREARLLGPSEVSFLYSASLQSVGHGDFLCAAGTFDGFVVLWHLSDSLQCGRGEVSPTAPRSQQLMGHQGAIFQLRLFFHGTTLVTASDDRSVRLWSLDSSPIYETEELERPPTPDTTRWSCVSTCRGHGSRVWDALLVPLASGRLSRLGIVSASEDSILRVFSLQGQLLRELQGHQTRGVRCLEVLQDPSTWHGEAGAVISGGEDGAVKLWPLADVGCAEQGRVRLRTWQVPESSDWIREVLVLSHQEALVATNFGRVYKLQVSGAPEVGEEDVVCNLLFEEAGACFTSMGVGNSGAALWIGCADGRGILLQIDSGAEGGLRAVSKVVEVFRQCRVSASFGACDGHGLFCDHAGRVQVFRDLPGSAAPDRLAQKQIATPKKGEKNQRLLCALLLSDPFNTESDLAWLLGDEHGILHLVHLIRPDQFRAVHEGKVLSLAPCGGDFLSSGADGAIVRHRRDLADQAETWTQVAVHRPGCGLKHLSHLVPMDQSEASVPPLFIGAFQSADFVLWDSLAGLEIWRTRCGGAKRPNGLMADERCFTFMFSAGSKVLEIHTTFSDEATRRSTAAQGLRRPLHGREIHQICWLQMPSSKHHGLLATASEDTSLRLLQCGGPPGPFLCPETGTVRFPGSVRALSSCVLDRALDRRDVILLSGGAKGELRAHRRSSDGSDPLSCIWSTSLGKVDPIIEERDESEEEKVDEVLARLEERVMAVSTMKESEDTVLLAAASSSGYLRSWRLQLKSCLECNDVTVEFLQRQQVSNTTALCMEGFQDPDWGVFVGSADGKLAACKLAGSCGPCLDLQLHDAGVNDLALKTLDSQEVLAVLTAGDDHRMGLCHFTLDGELQLASSRLIEAHFSAVRSVCWAESFPLTLGLDRRLRLWNEDQLKAEWVTCCTEPETMVSVTGTENVTGRTLVVLAGRGVELCSVDF</sequence>